<protein>
    <submittedName>
        <fullName evidence="1">Uncharacterized protein</fullName>
    </submittedName>
</protein>
<dbReference type="GO" id="GO:0003676">
    <property type="term" value="F:nucleic acid binding"/>
    <property type="evidence" value="ECO:0007669"/>
    <property type="project" value="InterPro"/>
</dbReference>
<dbReference type="InterPro" id="IPR036397">
    <property type="entry name" value="RNaseH_sf"/>
</dbReference>
<name>A0A0B1SHV4_OESDE</name>
<evidence type="ECO:0000313" key="2">
    <source>
        <dbReference type="Proteomes" id="UP000053660"/>
    </source>
</evidence>
<dbReference type="OrthoDB" id="4843387at2759"/>
<evidence type="ECO:0000313" key="1">
    <source>
        <dbReference type="EMBL" id="KHJ83082.1"/>
    </source>
</evidence>
<dbReference type="Proteomes" id="UP000053660">
    <property type="component" value="Unassembled WGS sequence"/>
</dbReference>
<dbReference type="Gene3D" id="3.30.420.10">
    <property type="entry name" value="Ribonuclease H-like superfamily/Ribonuclease H"/>
    <property type="match status" value="1"/>
</dbReference>
<keyword evidence="2" id="KW-1185">Reference proteome</keyword>
<dbReference type="AlphaFoldDB" id="A0A0B1SHV4"/>
<accession>A0A0B1SHV4</accession>
<proteinExistence type="predicted"/>
<organism evidence="1 2">
    <name type="scientific">Oesophagostomum dentatum</name>
    <name type="common">Nodular worm</name>
    <dbReference type="NCBI Taxonomy" id="61180"/>
    <lineage>
        <taxon>Eukaryota</taxon>
        <taxon>Metazoa</taxon>
        <taxon>Ecdysozoa</taxon>
        <taxon>Nematoda</taxon>
        <taxon>Chromadorea</taxon>
        <taxon>Rhabditida</taxon>
        <taxon>Rhabditina</taxon>
        <taxon>Rhabditomorpha</taxon>
        <taxon>Strongyloidea</taxon>
        <taxon>Strongylidae</taxon>
        <taxon>Oesophagostomum</taxon>
    </lineage>
</organism>
<reference evidence="1 2" key="1">
    <citation type="submission" date="2014-03" db="EMBL/GenBank/DDBJ databases">
        <title>Draft genome of the hookworm Oesophagostomum dentatum.</title>
        <authorList>
            <person name="Mitreva M."/>
        </authorList>
    </citation>
    <scope>NUCLEOTIDE SEQUENCE [LARGE SCALE GENOMIC DNA]</scope>
    <source>
        <strain evidence="1 2">OD-Hann</strain>
    </source>
</reference>
<dbReference type="EMBL" id="KN575290">
    <property type="protein sequence ID" value="KHJ83082.1"/>
    <property type="molecule type" value="Genomic_DNA"/>
</dbReference>
<sequence>FADHLFRRKKSNLDGPDEWNSYWGHLHEEPIVFLKRNFGGGNATSWTVFSWSSKLYIEFMTSRMNPADYQEVLKDQMLPLLRCNATTDTFFSKKSLPSIFTGMTARSPDLNPMEHLWGILACRLYAQNKQ</sequence>
<feature type="non-terminal residue" evidence="1">
    <location>
        <position position="1"/>
    </location>
</feature>
<gene>
    <name evidence="1" type="ORF">OESDEN_17221</name>
</gene>